<organism evidence="1 2">
    <name type="scientific">Maribacter cobaltidurans</name>
    <dbReference type="NCBI Taxonomy" id="1178778"/>
    <lineage>
        <taxon>Bacteria</taxon>
        <taxon>Pseudomonadati</taxon>
        <taxon>Bacteroidota</taxon>
        <taxon>Flavobacteriia</taxon>
        <taxon>Flavobacteriales</taxon>
        <taxon>Flavobacteriaceae</taxon>
        <taxon>Maribacter</taxon>
    </lineage>
</organism>
<comment type="caution">
    <text evidence="1">The sequence shown here is derived from an EMBL/GenBank/DDBJ whole genome shotgun (WGS) entry which is preliminary data.</text>
</comment>
<accession>A0ABU7IXS9</accession>
<dbReference type="Proteomes" id="UP001356308">
    <property type="component" value="Unassembled WGS sequence"/>
</dbReference>
<dbReference type="InterPro" id="IPR015037">
    <property type="entry name" value="DUF1919"/>
</dbReference>
<dbReference type="SUPFAM" id="SSF142795">
    <property type="entry name" value="CAC2185-like"/>
    <property type="match status" value="1"/>
</dbReference>
<gene>
    <name evidence="1" type="ORF">V1I91_16515</name>
</gene>
<dbReference type="Pfam" id="PF08942">
    <property type="entry name" value="DUF1919"/>
    <property type="match status" value="1"/>
</dbReference>
<sequence>MEESEILIRRKFRQYLNSYFKKRERRNLNTTDFVIVSKNCWGGQLYKWFDLPYNSPFIGLFLCGPCYIKLLKNFEYYLDQELKFVEKTKYEINVKEVYPIGMLDDIEIHFQHYEDESEATEKWNRRVNRLKKNMDYDRFYFSICDRRGATEDIIREFHELPFKNKVSFGINKIEGLNAHQHIVVRNPEKNSTQLQNGKKLYKLTFLYMDLVAWLNTGRVVRTRFKV</sequence>
<reference evidence="1 2" key="1">
    <citation type="submission" date="2024-01" db="EMBL/GenBank/DDBJ databases">
        <title>Maribacter spp. originated from different algae showed divergent polysaccharides utilization ability.</title>
        <authorList>
            <person name="Wang H."/>
            <person name="Wu Y."/>
        </authorList>
    </citation>
    <scope>NUCLEOTIDE SEQUENCE [LARGE SCALE GENOMIC DNA]</scope>
    <source>
        <strain evidence="1 2">PR1</strain>
    </source>
</reference>
<protein>
    <submittedName>
        <fullName evidence="1">DUF1919 domain-containing protein</fullName>
    </submittedName>
</protein>
<name>A0ABU7IXS9_9FLAO</name>
<evidence type="ECO:0000313" key="1">
    <source>
        <dbReference type="EMBL" id="MEE1977684.1"/>
    </source>
</evidence>
<evidence type="ECO:0000313" key="2">
    <source>
        <dbReference type="Proteomes" id="UP001356308"/>
    </source>
</evidence>
<dbReference type="InterPro" id="IPR037226">
    <property type="entry name" value="CAC2185-like_sf"/>
</dbReference>
<proteinExistence type="predicted"/>
<dbReference type="EMBL" id="JAZDDG010000008">
    <property type="protein sequence ID" value="MEE1977684.1"/>
    <property type="molecule type" value="Genomic_DNA"/>
</dbReference>
<keyword evidence="2" id="KW-1185">Reference proteome</keyword>
<dbReference type="RefSeq" id="WP_272652366.1">
    <property type="nucleotide sequence ID" value="NZ_JAZDDG010000008.1"/>
</dbReference>